<evidence type="ECO:0000256" key="24">
    <source>
        <dbReference type="SAM" id="MobiDB-lite"/>
    </source>
</evidence>
<feature type="region of interest" description="Disordered" evidence="24">
    <location>
        <begin position="502"/>
        <end position="546"/>
    </location>
</feature>
<dbReference type="PROSITE" id="PS01358">
    <property type="entry name" value="ZF_RANBP2_1"/>
    <property type="match status" value="1"/>
</dbReference>
<sequence>MNSVGGSMQELVVCHCWHPLKSVSTGDAKRQLCQERDGSRRRAVVFPYCSSALRLYNLLPGNHTSSPCKSPELKREEAFQTQMVEGPGVTLNGEKIRAKVQKGQKIKEIKGSLTTSTVSNVISQLALGFKHNSGGNAFQRFHGCPYTGVETLGKELFMYFGAKALRIHFGMNGSMRINPAVRKERTGSVPVLEVHLTNDTVCFFDSTVEIRLTEDSEQRSLDVCSPKFSFYRSEEAVRSQSGRILCDVLLDQAVMPGVGNIIKNEALFDSGLHPAVKVKQLTDEQIHHLVKMTRDFTLLFYKCRKSGSPLYKHYKVYKRPQCGQCSRAITVCRLGDNGRMTYLCESCQTGDPSQVELRTNDCMAKKEEEDWACQLCTLINQPTAKSCDACLTPKPEVHKDGTNTEASPFTTDLIKYPCNAFTKPQEELKVNWRSAFGTSTLVFSDLSKKTKPANSPLSSAGSHLNSLAAERGLYKYSVCQGTTSPNYASGGWQRKSSELSNGESLASYSHPSKKMRIDHSPFPKRKVEATGRSPSTSSSPSAPCCASHSRPAVLRAVHKEGENKGRQFYSCSLPRETKCNFFEWADTHFPSCQHGKRCLMRTVLKLGPNNGRNFYTCSLQKGKQCEFFKWAEKGPGISILPGCCRGICPGPHQLHGQGLPVHDHGIQGGLSCLIWAPTIAHTAITLLHFTSGTSLLHCIQHGAARLQGVPRCRRTGTHSVYEVMHMR</sequence>
<evidence type="ECO:0000256" key="23">
    <source>
        <dbReference type="PROSITE-ProRule" id="PRU00322"/>
    </source>
</evidence>
<evidence type="ECO:0000313" key="30">
    <source>
        <dbReference type="Proteomes" id="UP000518266"/>
    </source>
</evidence>
<dbReference type="SMART" id="SM01232">
    <property type="entry name" value="H2TH"/>
    <property type="match status" value="1"/>
</dbReference>
<dbReference type="GO" id="GO:0005654">
    <property type="term" value="C:nucleoplasm"/>
    <property type="evidence" value="ECO:0007669"/>
    <property type="project" value="UniProtKB-ARBA"/>
</dbReference>
<evidence type="ECO:0000259" key="27">
    <source>
        <dbReference type="PROSITE" id="PS51068"/>
    </source>
</evidence>
<protein>
    <recommendedName>
        <fullName evidence="19">Endonuclease 8-like 3</fullName>
        <ecNumber evidence="4">4.2.99.18</ecNumber>
    </recommendedName>
    <alternativeName>
        <fullName evidence="20">DNA glycosylase/AP lyase Neil3</fullName>
    </alternativeName>
    <alternativeName>
        <fullName evidence="22">Endonuclease VIII-like 3</fullName>
    </alternativeName>
    <alternativeName>
        <fullName evidence="21">Nei-like protein 3</fullName>
    </alternativeName>
</protein>
<dbReference type="PROSITE" id="PS51999">
    <property type="entry name" value="ZF_GRF"/>
    <property type="match status" value="2"/>
</dbReference>
<comment type="similarity">
    <text evidence="3">Belongs to the FPG family.</text>
</comment>
<evidence type="ECO:0000256" key="16">
    <source>
        <dbReference type="ARBA" id="ARBA00023268"/>
    </source>
</evidence>
<dbReference type="InterPro" id="IPR010979">
    <property type="entry name" value="Ribosomal_uS13-like_H2TH"/>
</dbReference>
<dbReference type="GO" id="GO:0008270">
    <property type="term" value="F:zinc ion binding"/>
    <property type="evidence" value="ECO:0007669"/>
    <property type="project" value="UniProtKB-KW"/>
</dbReference>
<feature type="domain" description="RanBP2-type" evidence="25">
    <location>
        <begin position="367"/>
        <end position="396"/>
    </location>
</feature>
<dbReference type="PANTHER" id="PTHR22993:SF10">
    <property type="entry name" value="ENDONUCLEASE 8-LIKE 3"/>
    <property type="match status" value="1"/>
</dbReference>
<proteinExistence type="inferred from homology"/>
<feature type="domain" description="FPG-type" evidence="26">
    <location>
        <begin position="315"/>
        <end position="349"/>
    </location>
</feature>
<dbReference type="EMBL" id="JAAKFY010000022">
    <property type="protein sequence ID" value="KAF3838745.1"/>
    <property type="molecule type" value="Genomic_DNA"/>
</dbReference>
<evidence type="ECO:0000256" key="8">
    <source>
        <dbReference type="ARBA" id="ARBA00022763"/>
    </source>
</evidence>
<keyword evidence="12" id="KW-0238">DNA-binding</keyword>
<evidence type="ECO:0000256" key="1">
    <source>
        <dbReference type="ARBA" id="ARBA00004123"/>
    </source>
</evidence>
<dbReference type="InterPro" id="IPR001876">
    <property type="entry name" value="Znf_RanBP2"/>
</dbReference>
<name>A0A7J5XNP8_DISMA</name>
<dbReference type="FunFam" id="1.10.8.50:FF:000008">
    <property type="entry name" value="Nei-like DNA glycosylase 3"/>
    <property type="match status" value="1"/>
</dbReference>
<feature type="domain" description="GRF-type" evidence="28">
    <location>
        <begin position="545"/>
        <end position="588"/>
    </location>
</feature>
<dbReference type="GO" id="GO:0003684">
    <property type="term" value="F:damaged DNA binding"/>
    <property type="evidence" value="ECO:0007669"/>
    <property type="project" value="InterPro"/>
</dbReference>
<comment type="caution">
    <text evidence="29">The sequence shown here is derived from an EMBL/GenBank/DDBJ whole genome shotgun (WGS) entry which is preliminary data.</text>
</comment>
<dbReference type="InterPro" id="IPR015886">
    <property type="entry name" value="H2TH_FPG"/>
</dbReference>
<evidence type="ECO:0000256" key="15">
    <source>
        <dbReference type="ARBA" id="ARBA00023242"/>
    </source>
</evidence>
<dbReference type="Proteomes" id="UP000518266">
    <property type="component" value="Unassembled WGS sequence"/>
</dbReference>
<evidence type="ECO:0000256" key="14">
    <source>
        <dbReference type="ARBA" id="ARBA00023239"/>
    </source>
</evidence>
<dbReference type="SUPFAM" id="SSF90209">
    <property type="entry name" value="Ran binding protein zinc finger-like"/>
    <property type="match status" value="1"/>
</dbReference>
<keyword evidence="16" id="KW-0511">Multifunctional enzyme</keyword>
<dbReference type="InterPro" id="IPR035937">
    <property type="entry name" value="FPG_N"/>
</dbReference>
<keyword evidence="15" id="KW-0539">Nucleus</keyword>
<evidence type="ECO:0000256" key="20">
    <source>
        <dbReference type="ARBA" id="ARBA00081871"/>
    </source>
</evidence>
<evidence type="ECO:0000256" key="4">
    <source>
        <dbReference type="ARBA" id="ARBA00012720"/>
    </source>
</evidence>
<evidence type="ECO:0000259" key="28">
    <source>
        <dbReference type="PROSITE" id="PS51999"/>
    </source>
</evidence>
<dbReference type="GO" id="GO:0019104">
    <property type="term" value="F:DNA N-glycosylase activity"/>
    <property type="evidence" value="ECO:0007669"/>
    <property type="project" value="InterPro"/>
</dbReference>
<dbReference type="InterPro" id="IPR036443">
    <property type="entry name" value="Znf_RanBP2_sf"/>
</dbReference>
<dbReference type="PROSITE" id="PS51068">
    <property type="entry name" value="FPG_CAT"/>
    <property type="match status" value="1"/>
</dbReference>
<dbReference type="EC" id="4.2.99.18" evidence="4"/>
<evidence type="ECO:0000256" key="17">
    <source>
        <dbReference type="ARBA" id="ARBA00023295"/>
    </source>
</evidence>
<evidence type="ECO:0000259" key="26">
    <source>
        <dbReference type="PROSITE" id="PS51066"/>
    </source>
</evidence>
<evidence type="ECO:0000256" key="7">
    <source>
        <dbReference type="ARBA" id="ARBA00022737"/>
    </source>
</evidence>
<dbReference type="SMART" id="SM00898">
    <property type="entry name" value="Fapy_DNA_glyco"/>
    <property type="match status" value="1"/>
</dbReference>
<evidence type="ECO:0000256" key="18">
    <source>
        <dbReference type="ARBA" id="ARBA00044632"/>
    </source>
</evidence>
<dbReference type="GO" id="GO:0006284">
    <property type="term" value="P:base-excision repair"/>
    <property type="evidence" value="ECO:0007669"/>
    <property type="project" value="InterPro"/>
</dbReference>
<dbReference type="PROSITE" id="PS01242">
    <property type="entry name" value="ZF_FPG_1"/>
    <property type="match status" value="1"/>
</dbReference>
<dbReference type="Pfam" id="PF06831">
    <property type="entry name" value="H2TH"/>
    <property type="match status" value="1"/>
</dbReference>
<keyword evidence="6" id="KW-0479">Metal-binding</keyword>
<dbReference type="Gene3D" id="3.20.190.10">
    <property type="entry name" value="MutM-like, N-terminal"/>
    <property type="match status" value="1"/>
</dbReference>
<dbReference type="GO" id="GO:0005694">
    <property type="term" value="C:chromosome"/>
    <property type="evidence" value="ECO:0007669"/>
    <property type="project" value="UniProtKB-SubCell"/>
</dbReference>
<keyword evidence="8" id="KW-0227">DNA damage</keyword>
<evidence type="ECO:0000256" key="3">
    <source>
        <dbReference type="ARBA" id="ARBA00009409"/>
    </source>
</evidence>
<dbReference type="AlphaFoldDB" id="A0A7J5XNP8"/>
<evidence type="ECO:0000256" key="19">
    <source>
        <dbReference type="ARBA" id="ARBA00073168"/>
    </source>
</evidence>
<dbReference type="SUPFAM" id="SSF46946">
    <property type="entry name" value="S13-like H2TH domain"/>
    <property type="match status" value="1"/>
</dbReference>
<dbReference type="CDD" id="cd08969">
    <property type="entry name" value="MeNeil3_N"/>
    <property type="match status" value="1"/>
</dbReference>
<feature type="compositionally biased region" description="Basic and acidic residues" evidence="24">
    <location>
        <begin position="515"/>
        <end position="529"/>
    </location>
</feature>
<dbReference type="PROSITE" id="PS51066">
    <property type="entry name" value="ZF_FPG_2"/>
    <property type="match status" value="1"/>
</dbReference>
<dbReference type="Gene3D" id="1.10.8.50">
    <property type="match status" value="1"/>
</dbReference>
<evidence type="ECO:0000313" key="29">
    <source>
        <dbReference type="EMBL" id="KAF3838745.1"/>
    </source>
</evidence>
<dbReference type="SUPFAM" id="SSF81624">
    <property type="entry name" value="N-terminal domain of MutM-like DNA repair proteins"/>
    <property type="match status" value="1"/>
</dbReference>
<keyword evidence="11" id="KW-0862">Zinc</keyword>
<feature type="compositionally biased region" description="Low complexity" evidence="24">
    <location>
        <begin position="530"/>
        <end position="546"/>
    </location>
</feature>
<keyword evidence="9 23" id="KW-0863">Zinc-finger</keyword>
<dbReference type="SMART" id="SM00547">
    <property type="entry name" value="ZnF_RBZ"/>
    <property type="match status" value="1"/>
</dbReference>
<dbReference type="InterPro" id="IPR012319">
    <property type="entry name" value="FPG_cat"/>
</dbReference>
<dbReference type="PANTHER" id="PTHR22993">
    <property type="entry name" value="FORMAMIDOPYRIMIDINE-DNA GLYCOSYLASE"/>
    <property type="match status" value="1"/>
</dbReference>
<keyword evidence="5" id="KW-0158">Chromosome</keyword>
<dbReference type="InterPro" id="IPR000214">
    <property type="entry name" value="Znf_DNA_glyclase/AP_lyase"/>
</dbReference>
<dbReference type="Pfam" id="PF06839">
    <property type="entry name" value="Zn_ribbon_GRF"/>
    <property type="match status" value="2"/>
</dbReference>
<dbReference type="InterPro" id="IPR015887">
    <property type="entry name" value="DNA_glyclase_Znf_dom_DNA_BS"/>
</dbReference>
<organism evidence="29 30">
    <name type="scientific">Dissostichus mawsoni</name>
    <name type="common">Antarctic cod</name>
    <dbReference type="NCBI Taxonomy" id="36200"/>
    <lineage>
        <taxon>Eukaryota</taxon>
        <taxon>Metazoa</taxon>
        <taxon>Chordata</taxon>
        <taxon>Craniata</taxon>
        <taxon>Vertebrata</taxon>
        <taxon>Euteleostomi</taxon>
        <taxon>Actinopterygii</taxon>
        <taxon>Neopterygii</taxon>
        <taxon>Teleostei</taxon>
        <taxon>Neoteleostei</taxon>
        <taxon>Acanthomorphata</taxon>
        <taxon>Eupercaria</taxon>
        <taxon>Perciformes</taxon>
        <taxon>Notothenioidei</taxon>
        <taxon>Nototheniidae</taxon>
        <taxon>Dissostichus</taxon>
    </lineage>
</organism>
<evidence type="ECO:0000256" key="9">
    <source>
        <dbReference type="ARBA" id="ARBA00022771"/>
    </source>
</evidence>
<keyword evidence="7" id="KW-0677">Repeat</keyword>
<dbReference type="Gene3D" id="2.30.30.380">
    <property type="entry name" value="Zn-finger domain of Sec23/24"/>
    <property type="match status" value="1"/>
</dbReference>
<evidence type="ECO:0000256" key="21">
    <source>
        <dbReference type="ARBA" id="ARBA00082922"/>
    </source>
</evidence>
<evidence type="ECO:0000256" key="22">
    <source>
        <dbReference type="ARBA" id="ARBA00083341"/>
    </source>
</evidence>
<evidence type="ECO:0000256" key="5">
    <source>
        <dbReference type="ARBA" id="ARBA00022454"/>
    </source>
</evidence>
<keyword evidence="17" id="KW-0326">Glycosidase</keyword>
<evidence type="ECO:0000256" key="13">
    <source>
        <dbReference type="ARBA" id="ARBA00023204"/>
    </source>
</evidence>
<dbReference type="OrthoDB" id="498125at2759"/>
<evidence type="ECO:0000256" key="10">
    <source>
        <dbReference type="ARBA" id="ARBA00022801"/>
    </source>
</evidence>
<evidence type="ECO:0000256" key="11">
    <source>
        <dbReference type="ARBA" id="ARBA00022833"/>
    </source>
</evidence>
<feature type="domain" description="Formamidopyrimidine-DNA glycosylase catalytic" evidence="27">
    <location>
        <begin position="101"/>
        <end position="307"/>
    </location>
</feature>
<evidence type="ECO:0000256" key="2">
    <source>
        <dbReference type="ARBA" id="ARBA00004286"/>
    </source>
</evidence>
<reference evidence="29 30" key="1">
    <citation type="submission" date="2020-03" db="EMBL/GenBank/DDBJ databases">
        <title>Dissostichus mawsoni Genome sequencing and assembly.</title>
        <authorList>
            <person name="Park H."/>
        </authorList>
    </citation>
    <scope>NUCLEOTIDE SEQUENCE [LARGE SCALE GENOMIC DNA]</scope>
    <source>
        <strain evidence="29">DM0001</strain>
        <tissue evidence="29">Muscle</tissue>
    </source>
</reference>
<comment type="catalytic activity">
    <reaction evidence="18">
        <text>2'-deoxyribonucleotide-(2'-deoxyribose 5'-phosphate)-2'-deoxyribonucleotide-DNA = a 3'-end 2'-deoxyribonucleotide-(2,3-dehydro-2,3-deoxyribose 5'-phosphate)-DNA + a 5'-end 5'-phospho-2'-deoxyribonucleoside-DNA + H(+)</text>
        <dbReference type="Rhea" id="RHEA:66592"/>
        <dbReference type="Rhea" id="RHEA-COMP:13180"/>
        <dbReference type="Rhea" id="RHEA-COMP:16897"/>
        <dbReference type="Rhea" id="RHEA-COMP:17067"/>
        <dbReference type="ChEBI" id="CHEBI:15378"/>
        <dbReference type="ChEBI" id="CHEBI:136412"/>
        <dbReference type="ChEBI" id="CHEBI:157695"/>
        <dbReference type="ChEBI" id="CHEBI:167181"/>
        <dbReference type="EC" id="4.2.99.18"/>
    </reaction>
</comment>
<keyword evidence="30" id="KW-1185">Reference proteome</keyword>
<evidence type="ECO:0000259" key="25">
    <source>
        <dbReference type="PROSITE" id="PS50199"/>
    </source>
</evidence>
<keyword evidence="10" id="KW-0378">Hydrolase</keyword>
<dbReference type="PROSITE" id="PS50199">
    <property type="entry name" value="ZF_RANBP2_2"/>
    <property type="match status" value="1"/>
</dbReference>
<evidence type="ECO:0000256" key="6">
    <source>
        <dbReference type="ARBA" id="ARBA00022723"/>
    </source>
</evidence>
<keyword evidence="14" id="KW-0456">Lyase</keyword>
<dbReference type="InterPro" id="IPR010666">
    <property type="entry name" value="Znf_GRF"/>
</dbReference>
<keyword evidence="13" id="KW-0234">DNA repair</keyword>
<comment type="subcellular location">
    <subcellularLocation>
        <location evidence="2">Chromosome</location>
    </subcellularLocation>
    <subcellularLocation>
        <location evidence="1">Nucleus</location>
    </subcellularLocation>
</comment>
<feature type="domain" description="GRF-type" evidence="28">
    <location>
        <begin position="592"/>
        <end position="634"/>
    </location>
</feature>
<dbReference type="GO" id="GO:0140078">
    <property type="term" value="F:class I DNA-(apurinic or apyrimidinic site) endonuclease activity"/>
    <property type="evidence" value="ECO:0007669"/>
    <property type="project" value="UniProtKB-EC"/>
</dbReference>
<evidence type="ECO:0000256" key="12">
    <source>
        <dbReference type="ARBA" id="ARBA00023125"/>
    </source>
</evidence>
<accession>A0A7J5XNP8</accession>
<gene>
    <name evidence="29" type="ORF">F7725_010514</name>
</gene>